<evidence type="ECO:0000256" key="10">
    <source>
        <dbReference type="ARBA" id="ARBA00023136"/>
    </source>
</evidence>
<feature type="domain" description="Arabinofuranosyltransferase AftA C-terminal" evidence="15">
    <location>
        <begin position="553"/>
        <end position="699"/>
    </location>
</feature>
<evidence type="ECO:0000313" key="18">
    <source>
        <dbReference type="Proteomes" id="UP001589700"/>
    </source>
</evidence>
<comment type="catalytic activity">
    <reaction evidence="12">
        <text>Adds an alpha-D-arabinofuranosyl group from trans,octacis-decaprenylphospho-beta-D-arabinofuranose at the 5-O-position of the eighth, tenth and twelfth galactofuranose unit of the galactofuranan chain of [beta-D-galactofuranosyl-(1-&gt;5)-beta-D-galactofuranosyl-(1-&gt;6)]14-beta-D-galactofuranosyl-(1-&gt;5)-beta-D-galactofuranosyl-(1-&gt;4)-alpha-L-rhamnopyranosyl-(1-&gt;3)-N-acetyl-alpha-D-glucosaminyl-diphospho-trans,octacis-decaprenol.</text>
        <dbReference type="EC" id="2.4.2.46"/>
    </reaction>
</comment>
<feature type="transmembrane region" description="Helical" evidence="14">
    <location>
        <begin position="450"/>
        <end position="470"/>
    </location>
</feature>
<keyword evidence="10 14" id="KW-0472">Membrane</keyword>
<dbReference type="EC" id="2.4.2.46" evidence="4"/>
<feature type="transmembrane region" description="Helical" evidence="14">
    <location>
        <begin position="290"/>
        <end position="318"/>
    </location>
</feature>
<evidence type="ECO:0000256" key="9">
    <source>
        <dbReference type="ARBA" id="ARBA00022989"/>
    </source>
</evidence>
<evidence type="ECO:0000256" key="4">
    <source>
        <dbReference type="ARBA" id="ARBA00012037"/>
    </source>
</evidence>
<keyword evidence="8 14" id="KW-0812">Transmembrane</keyword>
<protein>
    <recommendedName>
        <fullName evidence="5">Galactan 5-O-arabinofuranosyltransferase</fullName>
        <ecNumber evidence="4">2.4.2.46</ecNumber>
    </recommendedName>
    <alternativeName>
        <fullName evidence="11">Arabinofuranosyltransferase AftA</fullName>
    </alternativeName>
</protein>
<evidence type="ECO:0000256" key="3">
    <source>
        <dbReference type="ARBA" id="ARBA00009655"/>
    </source>
</evidence>
<evidence type="ECO:0000256" key="6">
    <source>
        <dbReference type="ARBA" id="ARBA00022475"/>
    </source>
</evidence>
<evidence type="ECO:0000256" key="8">
    <source>
        <dbReference type="ARBA" id="ARBA00022692"/>
    </source>
</evidence>
<evidence type="ECO:0000256" key="1">
    <source>
        <dbReference type="ARBA" id="ARBA00004651"/>
    </source>
</evidence>
<keyword evidence="18" id="KW-1185">Reference proteome</keyword>
<feature type="transmembrane region" description="Helical" evidence="14">
    <location>
        <begin position="45"/>
        <end position="65"/>
    </location>
</feature>
<gene>
    <name evidence="17" type="ORF">ACFFVD_13830</name>
</gene>
<name>A0ABV5JT17_9ACTN</name>
<sequence>MTGTDRPTGTTTDARPDPAARPGADRTHTGDQGPARPLARRAGEVLLALVVAAAVGTATLLIVNAPPFAQPSWLPESFRTTLSAGFVVLAGWLLLRRASGPCALWLLGTAGPAFLASSHLGLLLNGTPHYLFGLSGDQVNRVAYLTRFTDTAGLADPFYADAAPFYPPQWFWVGGRIAALLGVDGWEFYKPYSIITMAVAGAIAFVVWRWLIPTRLAVLFGLVTAMVGVHTNAYEPYSWILICVLPQIVVATWLLCNRLVAGAAGTGPGGAGPGGDGPATWPLVVTIGSYLGLAALGYTLIAGIAALLVALVVALHAWRHRADRAVVRALAGRLAAMAAISATIALLFWHRYLSALITGAETEPSVASDFAPESGAYLPLPMFEMSVTGVLCLIGLVWVVVTVWPADAWGAGTSGTRGRGPGRGEDHNLDDDDNTSASALAWPLPSTGRALVLARCVTLIVVAVFSWFLLSGLRAATGSTLLPFRMIPLLTLALALAGVVGALMLARWAVAVAPSDTRGKVIAAAVVVAGLAAIQMVQHVSEEDAEFATTARNTATMPTDVLTALDEMTDGRDPSDMVLLTDDATLITYRPYFSFQAPSQAYATPAAQYEERIDEIRGWSQTDSPAELAAEFEASEFRAPDVLVLDREAPDRWVFTAIINEMPREHNNSREELVFGPQQFADPDLFDVREVGDQVVVVRR</sequence>
<dbReference type="Proteomes" id="UP001589700">
    <property type="component" value="Unassembled WGS sequence"/>
</dbReference>
<feature type="domain" description="Arabinofuranosyltransferase AftA N-terminal" evidence="16">
    <location>
        <begin position="454"/>
        <end position="532"/>
    </location>
</feature>
<keyword evidence="7" id="KW-0808">Transferase</keyword>
<keyword evidence="6" id="KW-1003">Cell membrane</keyword>
<organism evidence="17 18">
    <name type="scientific">Dietzia aerolata</name>
    <dbReference type="NCBI Taxonomy" id="595984"/>
    <lineage>
        <taxon>Bacteria</taxon>
        <taxon>Bacillati</taxon>
        <taxon>Actinomycetota</taxon>
        <taxon>Actinomycetes</taxon>
        <taxon>Mycobacteriales</taxon>
        <taxon>Dietziaceae</taxon>
        <taxon>Dietzia</taxon>
    </lineage>
</organism>
<feature type="transmembrane region" description="Helical" evidence="14">
    <location>
        <begin position="77"/>
        <end position="95"/>
    </location>
</feature>
<proteinExistence type="inferred from homology"/>
<dbReference type="Pfam" id="PF12249">
    <property type="entry name" value="AftA_C"/>
    <property type="match status" value="1"/>
</dbReference>
<feature type="compositionally biased region" description="Basic and acidic residues" evidence="13">
    <location>
        <begin position="14"/>
        <end position="29"/>
    </location>
</feature>
<dbReference type="InterPro" id="IPR020963">
    <property type="entry name" value="ArabinofuranosylTrfase_AftA_N"/>
</dbReference>
<feature type="transmembrane region" description="Helical" evidence="14">
    <location>
        <begin position="387"/>
        <end position="406"/>
    </location>
</feature>
<evidence type="ECO:0000256" key="2">
    <source>
        <dbReference type="ARBA" id="ARBA00004776"/>
    </source>
</evidence>
<dbReference type="EMBL" id="JBHMDY010000008">
    <property type="protein sequence ID" value="MFB9260881.1"/>
    <property type="molecule type" value="Genomic_DNA"/>
</dbReference>
<evidence type="ECO:0000259" key="16">
    <source>
        <dbReference type="Pfam" id="PF12250"/>
    </source>
</evidence>
<feature type="transmembrane region" description="Helical" evidence="14">
    <location>
        <begin position="482"/>
        <end position="509"/>
    </location>
</feature>
<feature type="compositionally biased region" description="Low complexity" evidence="13">
    <location>
        <begin position="1"/>
        <end position="13"/>
    </location>
</feature>
<evidence type="ECO:0000313" key="17">
    <source>
        <dbReference type="EMBL" id="MFB9260881.1"/>
    </source>
</evidence>
<keyword evidence="9 14" id="KW-1133">Transmembrane helix</keyword>
<feature type="transmembrane region" description="Helical" evidence="14">
    <location>
        <begin position="102"/>
        <end position="124"/>
    </location>
</feature>
<comment type="similarity">
    <text evidence="3">Belongs to the glycosyltransferase 85 family.</text>
</comment>
<dbReference type="Pfam" id="PF12250">
    <property type="entry name" value="AftA_N"/>
    <property type="match status" value="2"/>
</dbReference>
<feature type="transmembrane region" description="Helical" evidence="14">
    <location>
        <begin position="192"/>
        <end position="211"/>
    </location>
</feature>
<dbReference type="InterPro" id="IPR020959">
    <property type="entry name" value="ArabinofuranosylTrfase_AftA_C"/>
</dbReference>
<feature type="domain" description="Arabinofuranosyltransferase AftA N-terminal" evidence="16">
    <location>
        <begin position="45"/>
        <end position="403"/>
    </location>
</feature>
<dbReference type="RefSeq" id="WP_380023989.1">
    <property type="nucleotide sequence ID" value="NZ_JBHMDY010000008.1"/>
</dbReference>
<comment type="subcellular location">
    <subcellularLocation>
        <location evidence="1">Cell membrane</location>
        <topology evidence="1">Multi-pass membrane protein</topology>
    </subcellularLocation>
</comment>
<comment type="caution">
    <text evidence="17">The sequence shown here is derived from an EMBL/GenBank/DDBJ whole genome shotgun (WGS) entry which is preliminary data.</text>
</comment>
<evidence type="ECO:0000256" key="12">
    <source>
        <dbReference type="ARBA" id="ARBA00034030"/>
    </source>
</evidence>
<reference evidence="17 18" key="1">
    <citation type="submission" date="2024-09" db="EMBL/GenBank/DDBJ databases">
        <authorList>
            <person name="Sun Q."/>
            <person name="Mori K."/>
        </authorList>
    </citation>
    <scope>NUCLEOTIDE SEQUENCE [LARGE SCALE GENOMIC DNA]</scope>
    <source>
        <strain evidence="17 18">CCM 7659</strain>
    </source>
</reference>
<evidence type="ECO:0000256" key="13">
    <source>
        <dbReference type="SAM" id="MobiDB-lite"/>
    </source>
</evidence>
<feature type="region of interest" description="Disordered" evidence="13">
    <location>
        <begin position="1"/>
        <end position="36"/>
    </location>
</feature>
<feature type="transmembrane region" description="Helical" evidence="14">
    <location>
        <begin position="330"/>
        <end position="349"/>
    </location>
</feature>
<accession>A0ABV5JT17</accession>
<feature type="transmembrane region" description="Helical" evidence="14">
    <location>
        <begin position="239"/>
        <end position="256"/>
    </location>
</feature>
<evidence type="ECO:0000256" key="11">
    <source>
        <dbReference type="ARBA" id="ARBA00033184"/>
    </source>
</evidence>
<evidence type="ECO:0000256" key="5">
    <source>
        <dbReference type="ARBA" id="ARBA00020482"/>
    </source>
</evidence>
<comment type="pathway">
    <text evidence="2">Cell wall biogenesis; cell wall polysaccharide biosynthesis.</text>
</comment>
<evidence type="ECO:0000259" key="15">
    <source>
        <dbReference type="Pfam" id="PF12249"/>
    </source>
</evidence>
<evidence type="ECO:0000256" key="14">
    <source>
        <dbReference type="SAM" id="Phobius"/>
    </source>
</evidence>
<evidence type="ECO:0000256" key="7">
    <source>
        <dbReference type="ARBA" id="ARBA00022679"/>
    </source>
</evidence>